<dbReference type="PRINTS" id="PR00254">
    <property type="entry name" value="NICOTINICR"/>
</dbReference>
<feature type="transmembrane region" description="Helical" evidence="15">
    <location>
        <begin position="297"/>
        <end position="318"/>
    </location>
</feature>
<keyword evidence="2 15" id="KW-0813">Transport</keyword>
<keyword evidence="7 15" id="KW-0406">Ion transport</keyword>
<dbReference type="InterPro" id="IPR036734">
    <property type="entry name" value="Neur_chan_lig-bd_sf"/>
</dbReference>
<evidence type="ECO:0000313" key="19">
    <source>
        <dbReference type="EMBL" id="CAF1354896.1"/>
    </source>
</evidence>
<evidence type="ECO:0000259" key="18">
    <source>
        <dbReference type="Pfam" id="PF02932"/>
    </source>
</evidence>
<comment type="subcellular location">
    <subcellularLocation>
        <location evidence="14">Synaptic cell membrane</location>
        <topology evidence="14">Multi-pass membrane protein</topology>
    </subcellularLocation>
</comment>
<feature type="transmembrane region" description="Helical" evidence="15">
    <location>
        <begin position="263"/>
        <end position="285"/>
    </location>
</feature>
<proteinExistence type="inferred from homology"/>
<feature type="transmembrane region" description="Helical" evidence="15">
    <location>
        <begin position="496"/>
        <end position="514"/>
    </location>
</feature>
<dbReference type="PANTHER" id="PTHR18945">
    <property type="entry name" value="NEUROTRANSMITTER GATED ION CHANNEL"/>
    <property type="match status" value="1"/>
</dbReference>
<evidence type="ECO:0000256" key="14">
    <source>
        <dbReference type="ARBA" id="ARBA00034099"/>
    </source>
</evidence>
<keyword evidence="3" id="KW-1003">Cell membrane</keyword>
<dbReference type="InterPro" id="IPR006201">
    <property type="entry name" value="Neur_channel"/>
</dbReference>
<evidence type="ECO:0000256" key="10">
    <source>
        <dbReference type="ARBA" id="ARBA00023170"/>
    </source>
</evidence>
<dbReference type="EMBL" id="CAJNOM010001209">
    <property type="protein sequence ID" value="CAF1598275.1"/>
    <property type="molecule type" value="Genomic_DNA"/>
</dbReference>
<dbReference type="GO" id="GO:0022848">
    <property type="term" value="F:acetylcholine-gated monoatomic cation-selective channel activity"/>
    <property type="evidence" value="ECO:0007669"/>
    <property type="project" value="InterPro"/>
</dbReference>
<comment type="caution">
    <text evidence="20">The sequence shown here is derived from an EMBL/GenBank/DDBJ whole genome shotgun (WGS) entry which is preliminary data.</text>
</comment>
<evidence type="ECO:0000256" key="3">
    <source>
        <dbReference type="ARBA" id="ARBA00022475"/>
    </source>
</evidence>
<dbReference type="InterPro" id="IPR018000">
    <property type="entry name" value="Neurotransmitter_ion_chnl_CS"/>
</dbReference>
<dbReference type="FunFam" id="2.70.170.10:FF:000016">
    <property type="entry name" value="Nicotinic acetylcholine receptor subunit"/>
    <property type="match status" value="1"/>
</dbReference>
<dbReference type="Gene3D" id="1.20.58.390">
    <property type="entry name" value="Neurotransmitter-gated ion-channel transmembrane domain"/>
    <property type="match status" value="2"/>
</dbReference>
<dbReference type="InterPro" id="IPR038050">
    <property type="entry name" value="Neuro_actylchol_rec"/>
</dbReference>
<keyword evidence="12" id="KW-1071">Ligand-gated ion channel</keyword>
<gene>
    <name evidence="19" type="ORF">BJG266_LOCUS35163</name>
    <name evidence="20" type="ORF">QVE165_LOCUS52237</name>
</gene>
<dbReference type="CDD" id="cd19051">
    <property type="entry name" value="LGIC_TM_cation"/>
    <property type="match status" value="1"/>
</dbReference>
<keyword evidence="6" id="KW-0770">Synapse</keyword>
<evidence type="ECO:0000256" key="15">
    <source>
        <dbReference type="RuleBase" id="RU000687"/>
    </source>
</evidence>
<evidence type="ECO:0000256" key="16">
    <source>
        <dbReference type="SAM" id="MobiDB-lite"/>
    </source>
</evidence>
<dbReference type="Pfam" id="PF02931">
    <property type="entry name" value="Neur_chan_LBD"/>
    <property type="match status" value="1"/>
</dbReference>
<dbReference type="Gene3D" id="2.70.170.10">
    <property type="entry name" value="Neurotransmitter-gated ion-channel ligand-binding domain"/>
    <property type="match status" value="1"/>
</dbReference>
<dbReference type="AlphaFoldDB" id="A0A816APL4"/>
<evidence type="ECO:0000256" key="5">
    <source>
        <dbReference type="ARBA" id="ARBA00022989"/>
    </source>
</evidence>
<keyword evidence="9" id="KW-1015">Disulfide bond</keyword>
<reference evidence="20" key="1">
    <citation type="submission" date="2021-02" db="EMBL/GenBank/DDBJ databases">
        <authorList>
            <person name="Nowell W R."/>
        </authorList>
    </citation>
    <scope>NUCLEOTIDE SEQUENCE</scope>
</reference>
<dbReference type="PRINTS" id="PR00252">
    <property type="entry name" value="NRIONCHANNEL"/>
</dbReference>
<protein>
    <submittedName>
        <fullName evidence="20">Uncharacterized protein</fullName>
    </submittedName>
</protein>
<keyword evidence="5 15" id="KW-1133">Transmembrane helix</keyword>
<evidence type="ECO:0000256" key="2">
    <source>
        <dbReference type="ARBA" id="ARBA00022448"/>
    </source>
</evidence>
<feature type="region of interest" description="Disordered" evidence="16">
    <location>
        <begin position="415"/>
        <end position="437"/>
    </location>
</feature>
<keyword evidence="21" id="KW-1185">Reference proteome</keyword>
<evidence type="ECO:0000256" key="4">
    <source>
        <dbReference type="ARBA" id="ARBA00022692"/>
    </source>
</evidence>
<evidence type="ECO:0000256" key="9">
    <source>
        <dbReference type="ARBA" id="ARBA00023157"/>
    </source>
</evidence>
<dbReference type="SUPFAM" id="SSF63712">
    <property type="entry name" value="Nicotinic receptor ligand binding domain-like"/>
    <property type="match status" value="1"/>
</dbReference>
<name>A0A816APL4_9BILA</name>
<dbReference type="NCBIfam" id="TIGR00860">
    <property type="entry name" value="LIC"/>
    <property type="match status" value="1"/>
</dbReference>
<evidence type="ECO:0000256" key="13">
    <source>
        <dbReference type="ARBA" id="ARBA00023303"/>
    </source>
</evidence>
<dbReference type="InterPro" id="IPR006202">
    <property type="entry name" value="Neur_chan_lig-bd"/>
</dbReference>
<feature type="domain" description="Neurotransmitter-gated ion-channel ligand-binding" evidence="17">
    <location>
        <begin position="24"/>
        <end position="230"/>
    </location>
</feature>
<evidence type="ECO:0000256" key="1">
    <source>
        <dbReference type="ARBA" id="ARBA00009237"/>
    </source>
</evidence>
<evidence type="ECO:0000313" key="20">
    <source>
        <dbReference type="EMBL" id="CAF1598275.1"/>
    </source>
</evidence>
<dbReference type="PROSITE" id="PS00236">
    <property type="entry name" value="NEUROTR_ION_CHANNEL"/>
    <property type="match status" value="1"/>
</dbReference>
<keyword evidence="11" id="KW-0325">Glycoprotein</keyword>
<dbReference type="SUPFAM" id="SSF90112">
    <property type="entry name" value="Neurotransmitter-gated ion-channel transmembrane pore"/>
    <property type="match status" value="1"/>
</dbReference>
<keyword evidence="13 15" id="KW-0407">Ion channel</keyword>
<dbReference type="EMBL" id="CAJNOI010000855">
    <property type="protein sequence ID" value="CAF1354896.1"/>
    <property type="molecule type" value="Genomic_DNA"/>
</dbReference>
<sequence>MAFLYITCGSPLFDKILVGGPDQRRLTKYLLVDRQYDILERPVSNDSFTVPVSINLAIQQIIDFDGKNEVIVISGWLVLMWNDYNLMWDPKEFGNIQTIRLPSAQIWTPDILLYNSADEKFDSTMKVNAVVQHNGDILYVPPGIFKSECSFNIAAFPFDTQYCTLKFGSWTYDDTGINLTAESNKGQLDAYMKSAEWDLEDFSAVNNATKYDCCPTLYPFVLFTLKIRRRSLYYFTNIVLPCFLISCMTILGFLLAPDSGEKLTLQITILLSVVMFSLLMCEIMPPSSAAVPIITKYFMCIMVMSTISVIASVLVISVHFRTSKNHKMPIWANKYICHYLAWLLLMKRPRHDLSWKAIRRRWGPLKQESNTINNSTSNHRYKSPSAPLLSNVFESLPNNVIDVNRQSFQLIEDPNKERSESPIKYSSTSNSNKIPRSYRQQDLSREVHLFDTEMIRSELRVIISHLAILTHHTHHEEKLDNESQDWKFMAMVIDRLCLIFFTLSMALFTTLTLLSTPNFYKLQ</sequence>
<evidence type="ECO:0000256" key="8">
    <source>
        <dbReference type="ARBA" id="ARBA00023136"/>
    </source>
</evidence>
<comment type="similarity">
    <text evidence="1">Belongs to the ligand-gated ion channel (TC 1.A.9) family. Acetylcholine receptor (TC 1.A.9.1) subfamily.</text>
</comment>
<dbReference type="OrthoDB" id="5975154at2759"/>
<keyword evidence="10" id="KW-0675">Receptor</keyword>
<keyword evidence="8 15" id="KW-0472">Membrane</keyword>
<dbReference type="GO" id="GO:0045211">
    <property type="term" value="C:postsynaptic membrane"/>
    <property type="evidence" value="ECO:0007669"/>
    <property type="project" value="InterPro"/>
</dbReference>
<evidence type="ECO:0000313" key="21">
    <source>
        <dbReference type="Proteomes" id="UP000663832"/>
    </source>
</evidence>
<keyword evidence="4 15" id="KW-0812">Transmembrane</keyword>
<feature type="transmembrane region" description="Helical" evidence="15">
    <location>
        <begin position="232"/>
        <end position="257"/>
    </location>
</feature>
<evidence type="ECO:0000256" key="11">
    <source>
        <dbReference type="ARBA" id="ARBA00023180"/>
    </source>
</evidence>
<feature type="transmembrane region" description="Helical" evidence="15">
    <location>
        <begin position="330"/>
        <end position="346"/>
    </location>
</feature>
<dbReference type="GO" id="GO:0004888">
    <property type="term" value="F:transmembrane signaling receptor activity"/>
    <property type="evidence" value="ECO:0007669"/>
    <property type="project" value="InterPro"/>
</dbReference>
<dbReference type="Proteomes" id="UP000663877">
    <property type="component" value="Unassembled WGS sequence"/>
</dbReference>
<evidence type="ECO:0000256" key="7">
    <source>
        <dbReference type="ARBA" id="ARBA00023065"/>
    </source>
</evidence>
<dbReference type="InterPro" id="IPR006029">
    <property type="entry name" value="Neurotrans-gated_channel_TM"/>
</dbReference>
<dbReference type="CDD" id="cd18997">
    <property type="entry name" value="LGIC_ECD_nAChR"/>
    <property type="match status" value="1"/>
</dbReference>
<dbReference type="Pfam" id="PF02932">
    <property type="entry name" value="Neur_chan_memb"/>
    <property type="match status" value="1"/>
</dbReference>
<organism evidence="20 21">
    <name type="scientific">Adineta steineri</name>
    <dbReference type="NCBI Taxonomy" id="433720"/>
    <lineage>
        <taxon>Eukaryota</taxon>
        <taxon>Metazoa</taxon>
        <taxon>Spiralia</taxon>
        <taxon>Gnathifera</taxon>
        <taxon>Rotifera</taxon>
        <taxon>Eurotatoria</taxon>
        <taxon>Bdelloidea</taxon>
        <taxon>Adinetida</taxon>
        <taxon>Adinetidae</taxon>
        <taxon>Adineta</taxon>
    </lineage>
</organism>
<dbReference type="Proteomes" id="UP000663832">
    <property type="component" value="Unassembled WGS sequence"/>
</dbReference>
<dbReference type="FunFam" id="1.20.58.390:FF:000043">
    <property type="entry name" value="AcetylCholine Receptor"/>
    <property type="match status" value="1"/>
</dbReference>
<evidence type="ECO:0000256" key="12">
    <source>
        <dbReference type="ARBA" id="ARBA00023286"/>
    </source>
</evidence>
<evidence type="ECO:0000256" key="6">
    <source>
        <dbReference type="ARBA" id="ARBA00023018"/>
    </source>
</evidence>
<accession>A0A816APL4</accession>
<evidence type="ECO:0000259" key="17">
    <source>
        <dbReference type="Pfam" id="PF02931"/>
    </source>
</evidence>
<feature type="compositionally biased region" description="Polar residues" evidence="16">
    <location>
        <begin position="424"/>
        <end position="437"/>
    </location>
</feature>
<feature type="domain" description="Neurotransmitter-gated ion-channel transmembrane" evidence="18">
    <location>
        <begin position="238"/>
        <end position="511"/>
    </location>
</feature>
<dbReference type="InterPro" id="IPR036719">
    <property type="entry name" value="Neuro-gated_channel_TM_sf"/>
</dbReference>
<dbReference type="InterPro" id="IPR002394">
    <property type="entry name" value="Nicotinic_acetylcholine_rcpt"/>
</dbReference>